<accession>A0A5C4MV92</accession>
<dbReference type="SUPFAM" id="SSF53335">
    <property type="entry name" value="S-adenosyl-L-methionine-dependent methyltransferases"/>
    <property type="match status" value="1"/>
</dbReference>
<dbReference type="AlphaFoldDB" id="A0A5C4MV92"/>
<keyword evidence="8" id="KW-1185">Reference proteome</keyword>
<keyword evidence="3 7" id="KW-0489">Methyltransferase</keyword>
<reference evidence="7 8" key="1">
    <citation type="submission" date="2019-06" db="EMBL/GenBank/DDBJ databases">
        <title>YIM 131921 draft genome.</title>
        <authorList>
            <person name="Jiang L."/>
        </authorList>
    </citation>
    <scope>NUCLEOTIDE SEQUENCE [LARGE SCALE GENOMIC DNA]</scope>
    <source>
        <strain evidence="7 8">YIM 131921</strain>
    </source>
</reference>
<organism evidence="7 8">
    <name type="scientific">Rubellimicrobium rubrum</name>
    <dbReference type="NCBI Taxonomy" id="2585369"/>
    <lineage>
        <taxon>Bacteria</taxon>
        <taxon>Pseudomonadati</taxon>
        <taxon>Pseudomonadota</taxon>
        <taxon>Alphaproteobacteria</taxon>
        <taxon>Rhodobacterales</taxon>
        <taxon>Roseobacteraceae</taxon>
        <taxon>Rubellimicrobium</taxon>
    </lineage>
</organism>
<dbReference type="GO" id="GO:0008276">
    <property type="term" value="F:protein methyltransferase activity"/>
    <property type="evidence" value="ECO:0007669"/>
    <property type="project" value="InterPro"/>
</dbReference>
<feature type="domain" description="Tetrapyrrole methylase" evidence="6">
    <location>
        <begin position="5"/>
        <end position="189"/>
    </location>
</feature>
<dbReference type="NCBIfam" id="TIGR02469">
    <property type="entry name" value="CbiT"/>
    <property type="match status" value="1"/>
</dbReference>
<dbReference type="GO" id="GO:0009236">
    <property type="term" value="P:cobalamin biosynthetic process"/>
    <property type="evidence" value="ECO:0007669"/>
    <property type="project" value="UniProtKB-UniPathway"/>
</dbReference>
<evidence type="ECO:0000256" key="3">
    <source>
        <dbReference type="ARBA" id="ARBA00022603"/>
    </source>
</evidence>
<dbReference type="InterPro" id="IPR012818">
    <property type="entry name" value="CbiE"/>
</dbReference>
<dbReference type="EMBL" id="VDFU01000009">
    <property type="protein sequence ID" value="TNC49894.1"/>
    <property type="molecule type" value="Genomic_DNA"/>
</dbReference>
<keyword evidence="4 7" id="KW-0808">Transferase</keyword>
<proteinExistence type="predicted"/>
<dbReference type="GO" id="GO:0032259">
    <property type="term" value="P:methylation"/>
    <property type="evidence" value="ECO:0007669"/>
    <property type="project" value="UniProtKB-KW"/>
</dbReference>
<dbReference type="Pfam" id="PF00590">
    <property type="entry name" value="TP_methylase"/>
    <property type="match status" value="1"/>
</dbReference>
<dbReference type="Gene3D" id="3.40.50.150">
    <property type="entry name" value="Vaccinia Virus protein VP39"/>
    <property type="match status" value="1"/>
</dbReference>
<dbReference type="SUPFAM" id="SSF53790">
    <property type="entry name" value="Tetrapyrrole methylase"/>
    <property type="match status" value="1"/>
</dbReference>
<dbReference type="InterPro" id="IPR000878">
    <property type="entry name" value="4pyrrol_Mease"/>
</dbReference>
<dbReference type="Proteomes" id="UP000305887">
    <property type="component" value="Unassembled WGS sequence"/>
</dbReference>
<dbReference type="CDD" id="cd11644">
    <property type="entry name" value="Precorrin-6Y-MT"/>
    <property type="match status" value="1"/>
</dbReference>
<dbReference type="PANTHER" id="PTHR43182">
    <property type="entry name" value="COBALT-PRECORRIN-6B C(15)-METHYLTRANSFERASE (DECARBOXYLATING)"/>
    <property type="match status" value="1"/>
</dbReference>
<dbReference type="InterPro" id="IPR035996">
    <property type="entry name" value="4pyrrol_Methylase_sf"/>
</dbReference>
<sequence length="396" mass="41889">MTPWLHVVGLGEDGLAGLSPDLCALVLDAEVLVGGARHHQLTAGARGERIAWPSPWDAMEDRLRGLRGRSVIVLVTGDPLWFSAGERIVEAFSGEVLIHPHPSAFQLAAARMGWPLDGTDCLTVHGRPVERILPSFAPGARLLILSHGPATGRDLARLLVAQGYGPSRMTALSHLGGPEEARLEGQAGEWTGDVPLLTTFAVECLTGPETRLLPRTGLPDDAFQSDGTMTKREVRAATLAKLMPMPGALLWDVGLGSGSVAIEWLRAAKGARAIGVEPRADRRAMAAANALALGVPDLDIVAGEAPTALAGLPAPDAVFLGGGLSKAAFEAAWTALKPYGRLVANAVTLEAEAVMLDLHRRQGGDLIRLAVQRAEPVGRLTGWRPSMEVMQWSLVK</sequence>
<keyword evidence="5" id="KW-0949">S-adenosyl-L-methionine</keyword>
<dbReference type="Gene3D" id="3.40.1010.10">
    <property type="entry name" value="Cobalt-precorrin-4 Transmethylase, Domain 1"/>
    <property type="match status" value="1"/>
</dbReference>
<dbReference type="InterPro" id="IPR050714">
    <property type="entry name" value="Cobalamin_biosynth_MTase"/>
</dbReference>
<gene>
    <name evidence="7" type="primary">cbiE</name>
    <name evidence="7" type="ORF">FHG66_10300</name>
</gene>
<keyword evidence="2" id="KW-0169">Cobalamin biosynthesis</keyword>
<dbReference type="InterPro" id="IPR014008">
    <property type="entry name" value="Cbl_synth_MTase_CbiT"/>
</dbReference>
<dbReference type="PIRSF" id="PIRSF036428">
    <property type="entry name" value="CobL"/>
    <property type="match status" value="1"/>
</dbReference>
<dbReference type="NCBIfam" id="TIGR02467">
    <property type="entry name" value="CbiE"/>
    <property type="match status" value="1"/>
</dbReference>
<dbReference type="OrthoDB" id="9787825at2"/>
<name>A0A5C4MV92_9RHOB</name>
<dbReference type="InterPro" id="IPR014777">
    <property type="entry name" value="4pyrrole_Mease_sub1"/>
</dbReference>
<evidence type="ECO:0000256" key="4">
    <source>
        <dbReference type="ARBA" id="ARBA00022679"/>
    </source>
</evidence>
<dbReference type="PANTHER" id="PTHR43182:SF1">
    <property type="entry name" value="COBALT-PRECORRIN-7 C(5)-METHYLTRANSFERASE"/>
    <property type="match status" value="1"/>
</dbReference>
<dbReference type="InterPro" id="IPR029063">
    <property type="entry name" value="SAM-dependent_MTases_sf"/>
</dbReference>
<evidence type="ECO:0000256" key="5">
    <source>
        <dbReference type="ARBA" id="ARBA00022691"/>
    </source>
</evidence>
<evidence type="ECO:0000313" key="8">
    <source>
        <dbReference type="Proteomes" id="UP000305887"/>
    </source>
</evidence>
<dbReference type="InterPro" id="IPR006365">
    <property type="entry name" value="Cbl_synth_CobL"/>
</dbReference>
<evidence type="ECO:0000256" key="1">
    <source>
        <dbReference type="ARBA" id="ARBA00004953"/>
    </source>
</evidence>
<evidence type="ECO:0000259" key="6">
    <source>
        <dbReference type="Pfam" id="PF00590"/>
    </source>
</evidence>
<evidence type="ECO:0000256" key="2">
    <source>
        <dbReference type="ARBA" id="ARBA00022573"/>
    </source>
</evidence>
<protein>
    <submittedName>
        <fullName evidence="7">Precorrin-6y C5,15-methyltransferase (Decarboxylating) subunit CbiE</fullName>
    </submittedName>
</protein>
<evidence type="ECO:0000313" key="7">
    <source>
        <dbReference type="EMBL" id="TNC49894.1"/>
    </source>
</evidence>
<comment type="caution">
    <text evidence="7">The sequence shown here is derived from an EMBL/GenBank/DDBJ whole genome shotgun (WGS) entry which is preliminary data.</text>
</comment>
<comment type="pathway">
    <text evidence="1">Cofactor biosynthesis; adenosylcobalamin biosynthesis.</text>
</comment>
<dbReference type="RefSeq" id="WP_139076670.1">
    <property type="nucleotide sequence ID" value="NZ_VDFU01000009.1"/>
</dbReference>
<dbReference type="UniPathway" id="UPA00148"/>